<feature type="compositionally biased region" description="Polar residues" evidence="1">
    <location>
        <begin position="487"/>
        <end position="498"/>
    </location>
</feature>
<proteinExistence type="predicted"/>
<evidence type="ECO:0000313" key="3">
    <source>
        <dbReference type="Proteomes" id="UP000605846"/>
    </source>
</evidence>
<feature type="region of interest" description="Disordered" evidence="1">
    <location>
        <begin position="93"/>
        <end position="125"/>
    </location>
</feature>
<reference evidence="2" key="1">
    <citation type="submission" date="2020-01" db="EMBL/GenBank/DDBJ databases">
        <title>Genome Sequencing of Three Apophysomyces-Like Fungal Strains Confirms a Novel Fungal Genus in the Mucoromycota with divergent Burkholderia-like Endosymbiotic Bacteria.</title>
        <authorList>
            <person name="Stajich J.E."/>
            <person name="Macias A.M."/>
            <person name="Carter-House D."/>
            <person name="Lovett B."/>
            <person name="Kasson L.R."/>
            <person name="Berry K."/>
            <person name="Grigoriev I."/>
            <person name="Chang Y."/>
            <person name="Spatafora J."/>
            <person name="Kasson M.T."/>
        </authorList>
    </citation>
    <scope>NUCLEOTIDE SEQUENCE</scope>
    <source>
        <strain evidence="2">NRRL A-21654</strain>
    </source>
</reference>
<gene>
    <name evidence="2" type="ORF">EC973_005900</name>
</gene>
<feature type="region of interest" description="Disordered" evidence="1">
    <location>
        <begin position="480"/>
        <end position="510"/>
    </location>
</feature>
<evidence type="ECO:0000313" key="2">
    <source>
        <dbReference type="EMBL" id="KAF7720856.1"/>
    </source>
</evidence>
<keyword evidence="3" id="KW-1185">Reference proteome</keyword>
<organism evidence="2 3">
    <name type="scientific">Apophysomyces ossiformis</name>
    <dbReference type="NCBI Taxonomy" id="679940"/>
    <lineage>
        <taxon>Eukaryota</taxon>
        <taxon>Fungi</taxon>
        <taxon>Fungi incertae sedis</taxon>
        <taxon>Mucoromycota</taxon>
        <taxon>Mucoromycotina</taxon>
        <taxon>Mucoromycetes</taxon>
        <taxon>Mucorales</taxon>
        <taxon>Mucorineae</taxon>
        <taxon>Mucoraceae</taxon>
        <taxon>Apophysomyces</taxon>
    </lineage>
</organism>
<dbReference type="OrthoDB" id="18145at2759"/>
<evidence type="ECO:0000256" key="1">
    <source>
        <dbReference type="SAM" id="MobiDB-lite"/>
    </source>
</evidence>
<dbReference type="AlphaFoldDB" id="A0A8H7EKV4"/>
<protein>
    <submittedName>
        <fullName evidence="2">Uncharacterized protein</fullName>
    </submittedName>
</protein>
<sequence>MKDHRSRIRLHIEDDAENASLTSGQNKVLTDALRSSVAMMCEFMAAAVEFIQFSREYYTSVCGLDKDGSSPDEKTCLIPICAIQSPVASMQINQDSSTATEEVGRKRSHSVTSAKSDDDQHGAISGTSSKHFGLMAMERERCLTEITARQNKRMKCDIPDRGEGLNAYCMRGVDDVLQILSKAADCMRHIVDLCQWASVTSAKRVSSDWEEAFCKLIDQYKLPFDIYNAVLLTRSDLSLSSPSMPGNLAKALRLSQTICDRIELQRRRDKKENISRSPELDIPFMFAFRVLYNIGVIYLLVGSLQQSTLEIAIILSVFPIPIGLSEKDFIADEADCYTAAKIFQGHDFGMMRVTQEGLVVRCIKHLIVSLDSESGQQGGMASIDSAMRWDEKAGNMIVLMQFGWPYWNARTNFWEKIISRMKERRVFKNRGFLEYVYVPEILQVIRGLHESGEVLLDIIPPEFTMRGGYRHLMEAPTAAAPAKPSACTITEKSTTASHSQEDIKDDQADDNQNLIQKSCSTSTWNTAPCQESSVLTPLPRSTSEPSSTHATGPNTPMSPSWYSTSTRKSPVADWMSPSFCYSRPVMSNMLSKRDPSGENVMEELQPGSEVYHRPLLRKEIVTRCLDYRMQKYSPKMTPTRMRHVLQKFLKNMVLKANEET</sequence>
<dbReference type="EMBL" id="JABAYA010000346">
    <property type="protein sequence ID" value="KAF7720856.1"/>
    <property type="molecule type" value="Genomic_DNA"/>
</dbReference>
<comment type="caution">
    <text evidence="2">The sequence shown here is derived from an EMBL/GenBank/DDBJ whole genome shotgun (WGS) entry which is preliminary data.</text>
</comment>
<dbReference type="Proteomes" id="UP000605846">
    <property type="component" value="Unassembled WGS sequence"/>
</dbReference>
<name>A0A8H7EKV4_9FUNG</name>
<feature type="region of interest" description="Disordered" evidence="1">
    <location>
        <begin position="525"/>
        <end position="566"/>
    </location>
</feature>
<accession>A0A8H7EKV4</accession>